<evidence type="ECO:0000313" key="1">
    <source>
        <dbReference type="EMBL" id="RZC47311.1"/>
    </source>
</evidence>
<protein>
    <submittedName>
        <fullName evidence="1">Uncharacterized protein</fullName>
    </submittedName>
</protein>
<dbReference type="EMBL" id="CM010715">
    <property type="protein sequence ID" value="RZC47311.1"/>
    <property type="molecule type" value="Genomic_DNA"/>
</dbReference>
<reference evidence="1 2" key="1">
    <citation type="journal article" date="2018" name="Science">
        <title>The opium poppy genome and morphinan production.</title>
        <authorList>
            <person name="Guo L."/>
            <person name="Winzer T."/>
            <person name="Yang X."/>
            <person name="Li Y."/>
            <person name="Ning Z."/>
            <person name="He Z."/>
            <person name="Teodor R."/>
            <person name="Lu Y."/>
            <person name="Bowser T.A."/>
            <person name="Graham I.A."/>
            <person name="Ye K."/>
        </authorList>
    </citation>
    <scope>NUCLEOTIDE SEQUENCE [LARGE SCALE GENOMIC DNA]</scope>
    <source>
        <strain evidence="2">cv. HN1</strain>
        <tissue evidence="1">Leaves</tissue>
    </source>
</reference>
<keyword evidence="2" id="KW-1185">Reference proteome</keyword>
<name>A0A4Y7IHX8_PAPSO</name>
<evidence type="ECO:0000313" key="2">
    <source>
        <dbReference type="Proteomes" id="UP000316621"/>
    </source>
</evidence>
<dbReference type="Gramene" id="RZC47311">
    <property type="protein sequence ID" value="RZC47311"/>
    <property type="gene ID" value="C5167_040264"/>
</dbReference>
<sequence>MQNLAETLASKTVSFFALVKLKHIFSLCFRLTEKRRRCVPIILHQKEIKMNLINHHHRITDDSNTLCSIQT</sequence>
<proteinExistence type="predicted"/>
<accession>A0A4Y7IHX8</accession>
<dbReference type="AlphaFoldDB" id="A0A4Y7IHX8"/>
<organism evidence="1 2">
    <name type="scientific">Papaver somniferum</name>
    <name type="common">Opium poppy</name>
    <dbReference type="NCBI Taxonomy" id="3469"/>
    <lineage>
        <taxon>Eukaryota</taxon>
        <taxon>Viridiplantae</taxon>
        <taxon>Streptophyta</taxon>
        <taxon>Embryophyta</taxon>
        <taxon>Tracheophyta</taxon>
        <taxon>Spermatophyta</taxon>
        <taxon>Magnoliopsida</taxon>
        <taxon>Ranunculales</taxon>
        <taxon>Papaveraceae</taxon>
        <taxon>Papaveroideae</taxon>
        <taxon>Papaver</taxon>
    </lineage>
</organism>
<dbReference type="Proteomes" id="UP000316621">
    <property type="component" value="Chromosome 1"/>
</dbReference>
<gene>
    <name evidence="1" type="ORF">C5167_040264</name>
</gene>